<keyword evidence="2" id="KW-1185">Reference proteome</keyword>
<dbReference type="EMBL" id="CM045758">
    <property type="protein sequence ID" value="KAI8028806.1"/>
    <property type="molecule type" value="Genomic_DNA"/>
</dbReference>
<organism evidence="1 2">
    <name type="scientific">Camellia lanceoleosa</name>
    <dbReference type="NCBI Taxonomy" id="1840588"/>
    <lineage>
        <taxon>Eukaryota</taxon>
        <taxon>Viridiplantae</taxon>
        <taxon>Streptophyta</taxon>
        <taxon>Embryophyta</taxon>
        <taxon>Tracheophyta</taxon>
        <taxon>Spermatophyta</taxon>
        <taxon>Magnoliopsida</taxon>
        <taxon>eudicotyledons</taxon>
        <taxon>Gunneridae</taxon>
        <taxon>Pentapetalae</taxon>
        <taxon>asterids</taxon>
        <taxon>Ericales</taxon>
        <taxon>Theaceae</taxon>
        <taxon>Camellia</taxon>
    </lineage>
</organism>
<evidence type="ECO:0000313" key="1">
    <source>
        <dbReference type="EMBL" id="KAI8028806.1"/>
    </source>
</evidence>
<protein>
    <submittedName>
        <fullName evidence="1">Uncharacterized protein</fullName>
    </submittedName>
</protein>
<reference evidence="1 2" key="1">
    <citation type="journal article" date="2022" name="Plant J.">
        <title>Chromosome-level genome of Camellia lanceoleosa provides a valuable resource for understanding genome evolution and self-incompatibility.</title>
        <authorList>
            <person name="Gong W."/>
            <person name="Xiao S."/>
            <person name="Wang L."/>
            <person name="Liao Z."/>
            <person name="Chang Y."/>
            <person name="Mo W."/>
            <person name="Hu G."/>
            <person name="Li W."/>
            <person name="Zhao G."/>
            <person name="Zhu H."/>
            <person name="Hu X."/>
            <person name="Ji K."/>
            <person name="Xiang X."/>
            <person name="Song Q."/>
            <person name="Yuan D."/>
            <person name="Jin S."/>
            <person name="Zhang L."/>
        </authorList>
    </citation>
    <scope>NUCLEOTIDE SEQUENCE [LARGE SCALE GENOMIC DNA]</scope>
    <source>
        <strain evidence="1">SQ_2022a</strain>
    </source>
</reference>
<name>A0ACC0IXV3_9ERIC</name>
<proteinExistence type="predicted"/>
<comment type="caution">
    <text evidence="1">The sequence shown here is derived from an EMBL/GenBank/DDBJ whole genome shotgun (WGS) entry which is preliminary data.</text>
</comment>
<sequence>MCCWEFAFCDVKTVYNKGGGTLFLSGFSVKFHLNSDELRVEAKRRGEKRRGEAAVRREGNDGETTALALSLSLSLSSVWRLHHRAVPTICNPVCSI</sequence>
<accession>A0ACC0IXV3</accession>
<gene>
    <name evidence="1" type="ORF">LOK49_LG01G03848</name>
</gene>
<dbReference type="Proteomes" id="UP001060215">
    <property type="component" value="Chromosome 1"/>
</dbReference>
<evidence type="ECO:0000313" key="2">
    <source>
        <dbReference type="Proteomes" id="UP001060215"/>
    </source>
</evidence>